<feature type="signal peptide" evidence="1">
    <location>
        <begin position="1"/>
        <end position="28"/>
    </location>
</feature>
<sequence>MSIPSLTAPVSLPLLTTLLAAFCTAANANPSARASSVELEVGGYQASRNQIESPNDGSASRIDLASATTGTAWMPRLTVTLPSGRESQWRLVAAPLRLSGEHTYSQSQRYEGQTFQANQPTQVDYRFDSYRATWRTPFTPFAGLPNWQLWLGGTLFIRDAEVTLRQGGSQARRADTGLVPLLHVGLTGQLATRWHLYADMDALGSSRGRAIDASVRVGYALSPNWQALVGARMIDGGADNRSVYNFATFYATTLGLQYRF</sequence>
<dbReference type="AlphaFoldDB" id="A0A368L1U1"/>
<comment type="caution">
    <text evidence="2">The sequence shown here is derived from an EMBL/GenBank/DDBJ whole genome shotgun (WGS) entry which is preliminary data.</text>
</comment>
<dbReference type="EMBL" id="QPGB01000004">
    <property type="protein sequence ID" value="RCS57082.1"/>
    <property type="molecule type" value="Genomic_DNA"/>
</dbReference>
<feature type="chain" id="PRO_5017042194" description="DUF481 domain-containing protein" evidence="1">
    <location>
        <begin position="29"/>
        <end position="260"/>
    </location>
</feature>
<accession>A0A368L1U1</accession>
<evidence type="ECO:0000313" key="3">
    <source>
        <dbReference type="Proteomes" id="UP000252357"/>
    </source>
</evidence>
<protein>
    <recommendedName>
        <fullName evidence="4">DUF481 domain-containing protein</fullName>
    </recommendedName>
</protein>
<keyword evidence="3" id="KW-1185">Reference proteome</keyword>
<reference evidence="2 3" key="1">
    <citation type="journal article" date="2018" name="Int. J. Syst. Evol. Microbiol.">
        <title>Parvibium lacunae gen. nov., sp. nov., a new member of the family Alcaligenaceae isolated from a freshwater pond.</title>
        <authorList>
            <person name="Chen W.M."/>
            <person name="Xie P.B."/>
            <person name="Hsu M.Y."/>
            <person name="Sheu S.Y."/>
        </authorList>
    </citation>
    <scope>NUCLEOTIDE SEQUENCE [LARGE SCALE GENOMIC DNA]</scope>
    <source>
        <strain evidence="2 3">KMB9</strain>
    </source>
</reference>
<dbReference type="Proteomes" id="UP000252357">
    <property type="component" value="Unassembled WGS sequence"/>
</dbReference>
<gene>
    <name evidence="2" type="ORF">DU000_09770</name>
</gene>
<evidence type="ECO:0000313" key="2">
    <source>
        <dbReference type="EMBL" id="RCS57082.1"/>
    </source>
</evidence>
<evidence type="ECO:0008006" key="4">
    <source>
        <dbReference type="Google" id="ProtNLM"/>
    </source>
</evidence>
<keyword evidence="1" id="KW-0732">Signal</keyword>
<evidence type="ECO:0000256" key="1">
    <source>
        <dbReference type="SAM" id="SignalP"/>
    </source>
</evidence>
<proteinExistence type="predicted"/>
<dbReference type="OrthoDB" id="941853at2"/>
<organism evidence="2 3">
    <name type="scientific">Parvibium lacunae</name>
    <dbReference type="NCBI Taxonomy" id="1888893"/>
    <lineage>
        <taxon>Bacteria</taxon>
        <taxon>Pseudomonadati</taxon>
        <taxon>Pseudomonadota</taxon>
        <taxon>Betaproteobacteria</taxon>
        <taxon>Burkholderiales</taxon>
        <taxon>Alcaligenaceae</taxon>
        <taxon>Parvibium</taxon>
    </lineage>
</organism>
<name>A0A368L1U1_9BURK</name>